<organism evidence="4 5">
    <name type="scientific">Paraburkholderia unamae</name>
    <dbReference type="NCBI Taxonomy" id="219649"/>
    <lineage>
        <taxon>Bacteria</taxon>
        <taxon>Pseudomonadati</taxon>
        <taxon>Pseudomonadota</taxon>
        <taxon>Betaproteobacteria</taxon>
        <taxon>Burkholderiales</taxon>
        <taxon>Burkholderiaceae</taxon>
        <taxon>Paraburkholderia</taxon>
    </lineage>
</organism>
<reference evidence="4 5" key="1">
    <citation type="submission" date="2018-05" db="EMBL/GenBank/DDBJ databases">
        <title>Genomic Encyclopedia of Type Strains, Phase IV (KMG-V): Genome sequencing to study the core and pangenomes of soil and plant-associated prokaryotes.</title>
        <authorList>
            <person name="Whitman W."/>
        </authorList>
    </citation>
    <scope>NUCLEOTIDE SEQUENCE [LARGE SCALE GENOMIC DNA]</scope>
    <source>
        <strain evidence="4 5">SCZa-39</strain>
    </source>
</reference>
<dbReference type="Pfam" id="PF03592">
    <property type="entry name" value="Terminase_2"/>
    <property type="match status" value="1"/>
</dbReference>
<accession>A0ABX5KRP6</accession>
<evidence type="ECO:0000313" key="4">
    <source>
        <dbReference type="EMBL" id="PVX84339.1"/>
    </source>
</evidence>
<feature type="region of interest" description="Disordered" evidence="3">
    <location>
        <begin position="110"/>
        <end position="151"/>
    </location>
</feature>
<dbReference type="Gene3D" id="1.10.10.1400">
    <property type="entry name" value="Terminase, small subunit, N-terminal DNA-binding domain, HTH motif"/>
    <property type="match status" value="1"/>
</dbReference>
<dbReference type="PANTHER" id="PTHR41328:SF2">
    <property type="entry name" value="TERMINASE SMALL SUBUNIT"/>
    <property type="match status" value="1"/>
</dbReference>
<comment type="caution">
    <text evidence="4">The sequence shown here is derived from an EMBL/GenBank/DDBJ whole genome shotgun (WGS) entry which is preliminary data.</text>
</comment>
<dbReference type="Proteomes" id="UP000245712">
    <property type="component" value="Unassembled WGS sequence"/>
</dbReference>
<keyword evidence="1" id="KW-1188">Viral release from host cell</keyword>
<dbReference type="InterPro" id="IPR038713">
    <property type="entry name" value="Terminase_Gp1_N_sf"/>
</dbReference>
<dbReference type="RefSeq" id="WP_116610897.1">
    <property type="nucleotide sequence ID" value="NZ_QEOB01000005.1"/>
</dbReference>
<protein>
    <submittedName>
        <fullName evidence="4">Terminase small subunit</fullName>
    </submittedName>
</protein>
<keyword evidence="5" id="KW-1185">Reference proteome</keyword>
<evidence type="ECO:0000256" key="1">
    <source>
        <dbReference type="ARBA" id="ARBA00022612"/>
    </source>
</evidence>
<gene>
    <name evidence="4" type="ORF">C7402_105180</name>
</gene>
<keyword evidence="2" id="KW-0231">Viral genome packaging</keyword>
<sequence>MRHKPLTPKEEMFCKEYLVDLNGTQAAIRAGYSARSAKQRAYLLLEMPRICDRINELMRARATRVETSADEVLRELLAVMRADATEITEYRRTCCRYCYGASNRYQRTRGEMERDREAHAKLSRERVDEGKPPLDAFDEKGGTGWDPRRDPKQECEECFGEGHGRVRIRDTRTLVGDARRLFDGIKQGKDGIEAKIRDRTKPAELVGRHLGMWNDKLELSRPKVRVKDFTGRKKRTADDDGETGDA</sequence>
<evidence type="ECO:0000256" key="3">
    <source>
        <dbReference type="SAM" id="MobiDB-lite"/>
    </source>
</evidence>
<feature type="region of interest" description="Disordered" evidence="3">
    <location>
        <begin position="226"/>
        <end position="246"/>
    </location>
</feature>
<name>A0ABX5KRP6_9BURK</name>
<dbReference type="EMBL" id="QEOB01000005">
    <property type="protein sequence ID" value="PVX84339.1"/>
    <property type="molecule type" value="Genomic_DNA"/>
</dbReference>
<evidence type="ECO:0000256" key="2">
    <source>
        <dbReference type="ARBA" id="ARBA00023219"/>
    </source>
</evidence>
<dbReference type="InterPro" id="IPR005335">
    <property type="entry name" value="Terminase_ssu"/>
</dbReference>
<dbReference type="InterPro" id="IPR052404">
    <property type="entry name" value="SPP1-like_terminase"/>
</dbReference>
<evidence type="ECO:0000313" key="5">
    <source>
        <dbReference type="Proteomes" id="UP000245712"/>
    </source>
</evidence>
<proteinExistence type="predicted"/>
<dbReference type="PANTHER" id="PTHR41328">
    <property type="entry name" value="TERMINASE SMALL SUBUNIT-RELATED"/>
    <property type="match status" value="1"/>
</dbReference>